<comment type="caution">
    <text evidence="1">The sequence shown here is derived from an EMBL/GenBank/DDBJ whole genome shotgun (WGS) entry which is preliminary data.</text>
</comment>
<gene>
    <name evidence="1" type="ORF">M091_4624</name>
</gene>
<sequence length="66" mass="8002">MIWKYKAKLFLYLRSCVIFLTNGYFLLMNCDIINNFLIFAIILQKETSAMLHKGYRMLFNCLMFYL</sequence>
<proteinExistence type="predicted"/>
<accession>A0AB34LHP7</accession>
<protein>
    <submittedName>
        <fullName evidence="1">Uncharacterized protein</fullName>
    </submittedName>
</protein>
<dbReference type="AlphaFoldDB" id="A0AB34LHP7"/>
<organism evidence="1 2">
    <name type="scientific">Parabacteroides distasonis str. 3776 D15 i</name>
    <dbReference type="NCBI Taxonomy" id="1339342"/>
    <lineage>
        <taxon>Bacteria</taxon>
        <taxon>Pseudomonadati</taxon>
        <taxon>Bacteroidota</taxon>
        <taxon>Bacteroidia</taxon>
        <taxon>Bacteroidales</taxon>
        <taxon>Tannerellaceae</taxon>
        <taxon>Parabacteroides</taxon>
    </lineage>
</organism>
<reference evidence="1 2" key="1">
    <citation type="submission" date="2014-04" db="EMBL/GenBank/DDBJ databases">
        <authorList>
            <person name="Sears C."/>
            <person name="Carroll K."/>
            <person name="Sack B.R."/>
            <person name="Qadri F."/>
            <person name="Myers L.L."/>
            <person name="Chung G.-T."/>
            <person name="Escheverria P."/>
            <person name="Fraser C.M."/>
            <person name="Sadzewicz L."/>
            <person name="Shefchek K.A."/>
            <person name="Tallon L."/>
            <person name="Das S.P."/>
            <person name="Daugherty S."/>
            <person name="Mongodin E.F."/>
        </authorList>
    </citation>
    <scope>NUCLEOTIDE SEQUENCE [LARGE SCALE GENOMIC DNA]</scope>
    <source>
        <strain evidence="1 2">3776 D15 i</strain>
    </source>
</reference>
<name>A0AB34LHP7_PARDI</name>
<evidence type="ECO:0000313" key="1">
    <source>
        <dbReference type="EMBL" id="KDS39317.1"/>
    </source>
</evidence>
<dbReference type="Proteomes" id="UP000027850">
    <property type="component" value="Unassembled WGS sequence"/>
</dbReference>
<evidence type="ECO:0000313" key="2">
    <source>
        <dbReference type="Proteomes" id="UP000027850"/>
    </source>
</evidence>
<dbReference type="EMBL" id="JNHK01000058">
    <property type="protein sequence ID" value="KDS39317.1"/>
    <property type="molecule type" value="Genomic_DNA"/>
</dbReference>